<dbReference type="InterPro" id="IPR043132">
    <property type="entry name" value="BCAT-like_C"/>
</dbReference>
<dbReference type="PANTHER" id="PTHR11236">
    <property type="entry name" value="AMINOBENZOATE/ANTHRANILATE SYNTHASE"/>
    <property type="match status" value="1"/>
</dbReference>
<evidence type="ECO:0000259" key="5">
    <source>
        <dbReference type="PROSITE" id="PS51266"/>
    </source>
</evidence>
<dbReference type="InterPro" id="IPR015890">
    <property type="entry name" value="Chorismate_C"/>
</dbReference>
<evidence type="ECO:0000256" key="1">
    <source>
        <dbReference type="ARBA" id="ARBA00022723"/>
    </source>
</evidence>
<accession>A0A917K821</accession>
<keyword evidence="1" id="KW-0479">Metal-binding</keyword>
<dbReference type="Gene3D" id="3.30.470.10">
    <property type="match status" value="1"/>
</dbReference>
<dbReference type="InterPro" id="IPR005801">
    <property type="entry name" value="ADC_synthase"/>
</dbReference>
<dbReference type="PANTHER" id="PTHR11236:SF50">
    <property type="entry name" value="AMINODEOXYCHORISMATE SYNTHASE COMPONENT 1"/>
    <property type="match status" value="1"/>
</dbReference>
<organism evidence="6 7">
    <name type="scientific">Alicyclobacillus cellulosilyticus</name>
    <dbReference type="NCBI Taxonomy" id="1003997"/>
    <lineage>
        <taxon>Bacteria</taxon>
        <taxon>Bacillati</taxon>
        <taxon>Bacillota</taxon>
        <taxon>Bacilli</taxon>
        <taxon>Bacillales</taxon>
        <taxon>Alicyclobacillaceae</taxon>
        <taxon>Alicyclobacillus</taxon>
    </lineage>
</organism>
<dbReference type="Proteomes" id="UP000637695">
    <property type="component" value="Unassembled WGS sequence"/>
</dbReference>
<dbReference type="GO" id="GO:0009396">
    <property type="term" value="P:folic acid-containing compound biosynthetic process"/>
    <property type="evidence" value="ECO:0007669"/>
    <property type="project" value="InterPro"/>
</dbReference>
<dbReference type="NCBIfam" id="TIGR00553">
    <property type="entry name" value="pabB"/>
    <property type="match status" value="1"/>
</dbReference>
<evidence type="ECO:0000313" key="6">
    <source>
        <dbReference type="EMBL" id="GGJ02546.1"/>
    </source>
</evidence>
<dbReference type="GO" id="GO:0000162">
    <property type="term" value="P:L-tryptophan biosynthetic process"/>
    <property type="evidence" value="ECO:0007669"/>
    <property type="project" value="TreeGrafter"/>
</dbReference>
<keyword evidence="2" id="KW-0863">Zinc-finger</keyword>
<name>A0A917K821_9BACL</name>
<comment type="caution">
    <text evidence="6">The sequence shown here is derived from an EMBL/GenBank/DDBJ whole genome shotgun (WGS) entry which is preliminary data.</text>
</comment>
<gene>
    <name evidence="6" type="ORF">GCM10010885_09790</name>
</gene>
<dbReference type="InterPro" id="IPR008913">
    <property type="entry name" value="Znf_CHY"/>
</dbReference>
<evidence type="ECO:0000256" key="2">
    <source>
        <dbReference type="ARBA" id="ARBA00022771"/>
    </source>
</evidence>
<dbReference type="GO" id="GO:0046820">
    <property type="term" value="F:4-amino-4-deoxychorismate synthase activity"/>
    <property type="evidence" value="ECO:0007669"/>
    <property type="project" value="TreeGrafter"/>
</dbReference>
<dbReference type="Pfam" id="PF01063">
    <property type="entry name" value="Aminotran_4"/>
    <property type="match status" value="1"/>
</dbReference>
<dbReference type="Pfam" id="PF00425">
    <property type="entry name" value="Chorismate_bind"/>
    <property type="match status" value="1"/>
</dbReference>
<dbReference type="RefSeq" id="WP_229776417.1">
    <property type="nucleotide sequence ID" value="NZ_BMOY01000011.1"/>
</dbReference>
<dbReference type="InterPro" id="IPR037274">
    <property type="entry name" value="Znf_CHY_sf"/>
</dbReference>
<dbReference type="InterPro" id="IPR043131">
    <property type="entry name" value="BCAT-like_N"/>
</dbReference>
<dbReference type="Gene3D" id="3.60.120.10">
    <property type="entry name" value="Anthranilate synthase"/>
    <property type="match status" value="1"/>
</dbReference>
<dbReference type="InterPro" id="IPR019999">
    <property type="entry name" value="Anth_synth_I-like"/>
</dbReference>
<dbReference type="InterPro" id="IPR036038">
    <property type="entry name" value="Aminotransferase-like"/>
</dbReference>
<dbReference type="SUPFAM" id="SSF161219">
    <property type="entry name" value="CHY zinc finger-like"/>
    <property type="match status" value="1"/>
</dbReference>
<evidence type="ECO:0000256" key="4">
    <source>
        <dbReference type="SAM" id="MobiDB-lite"/>
    </source>
</evidence>
<dbReference type="Pfam" id="PF05495">
    <property type="entry name" value="zf-CHY"/>
    <property type="match status" value="1"/>
</dbReference>
<dbReference type="EMBL" id="BMOY01000011">
    <property type="protein sequence ID" value="GGJ02546.1"/>
    <property type="molecule type" value="Genomic_DNA"/>
</dbReference>
<proteinExistence type="predicted"/>
<dbReference type="PROSITE" id="PS51266">
    <property type="entry name" value="ZF_CHY"/>
    <property type="match status" value="1"/>
</dbReference>
<feature type="domain" description="CHY-type" evidence="5">
    <location>
        <begin position="19"/>
        <end position="100"/>
    </location>
</feature>
<keyword evidence="7" id="KW-1185">Reference proteome</keyword>
<dbReference type="SUPFAM" id="SSF56322">
    <property type="entry name" value="ADC synthase"/>
    <property type="match status" value="1"/>
</dbReference>
<dbReference type="AlphaFoldDB" id="A0A917K821"/>
<evidence type="ECO:0000256" key="3">
    <source>
        <dbReference type="ARBA" id="ARBA00022833"/>
    </source>
</evidence>
<keyword evidence="3" id="KW-0862">Zinc</keyword>
<protein>
    <submittedName>
        <fullName evidence="6">Aminodeoxychorismate synthase, component I</fullName>
    </submittedName>
</protein>
<dbReference type="PRINTS" id="PR00095">
    <property type="entry name" value="ANTSNTHASEI"/>
</dbReference>
<dbReference type="SUPFAM" id="SSF56752">
    <property type="entry name" value="D-aminoacid aminotransferase-like PLP-dependent enzymes"/>
    <property type="match status" value="1"/>
</dbReference>
<feature type="region of interest" description="Disordered" evidence="4">
    <location>
        <begin position="118"/>
        <end position="152"/>
    </location>
</feature>
<feature type="region of interest" description="Disordered" evidence="4">
    <location>
        <begin position="249"/>
        <end position="271"/>
    </location>
</feature>
<reference evidence="6" key="2">
    <citation type="submission" date="2020-09" db="EMBL/GenBank/DDBJ databases">
        <authorList>
            <person name="Sun Q."/>
            <person name="Ohkuma M."/>
        </authorList>
    </citation>
    <scope>NUCLEOTIDE SEQUENCE</scope>
    <source>
        <strain evidence="6">JCM 18487</strain>
    </source>
</reference>
<reference evidence="6" key="1">
    <citation type="journal article" date="2014" name="Int. J. Syst. Evol. Microbiol.">
        <title>Complete genome sequence of Corynebacterium casei LMG S-19264T (=DSM 44701T), isolated from a smear-ripened cheese.</title>
        <authorList>
            <consortium name="US DOE Joint Genome Institute (JGI-PGF)"/>
            <person name="Walter F."/>
            <person name="Albersmeier A."/>
            <person name="Kalinowski J."/>
            <person name="Ruckert C."/>
        </authorList>
    </citation>
    <scope>NUCLEOTIDE SEQUENCE</scope>
    <source>
        <strain evidence="6">JCM 18487</strain>
    </source>
</reference>
<dbReference type="InterPro" id="IPR001544">
    <property type="entry name" value="Aminotrans_IV"/>
</dbReference>
<dbReference type="Gene3D" id="3.20.10.10">
    <property type="entry name" value="D-amino Acid Aminotransferase, subunit A, domain 2"/>
    <property type="match status" value="1"/>
</dbReference>
<sequence>MPAHVNERILGGVVVRGVGVDEHTRCAHYHSPLDIIAIRFVCCDVYYPCHACHEAVADHPAVPWPAHRFDEPAVLCGACHRTLTARAYLACGYRCPYCQAPFNPGCGLHRHLYFAETDPSPDEAKPKRAETTVGTQTREARRSGQAETAQNVPRAVPGAPGCLYFDFRGDGLTPFWLTDPVQILSARTAKEVPGVLAAVDAAAQDGYYAAGYVAYEAAPAFDPAFAAHPPGELPLAWFGIYRRPVPAGEMAAPGRRQGDAAGEGHGRPVHAYPTRTTEAASVHPAEDTPAPYQLSAWTCGTEEATYRRHIRFIQDAIANGRTYQVNYTVRLRAGFRGDPFAFFQDLQAAQQGGYAAYLNLGRWHILSASPELFFRLADGWLTTRPMKGTRPRGRWPAEDAAFRAELAASEKDRAENVMIVDLLRNDIGRIAAPGTVIAEPLFSIERYPTVWQMTSTVRGRVGTPGVAEVFRALFPCGSVTGAPKVETMRIIRELEEPRGVYCGAVGFVAPGGRAVFNVAIRTVVVDTAAGCAEFGTGSGVTALSSPEEEYAETLAKASILTARRPTFALLETMRLEGGNILLLDRHLARLAASADYFGFPLDRHALTADLVAFTRRHALSPPTRLRLVLMPDGRWDIAADPLPDAAPWGRPPIDPRPPRPVVWADEPIDPADPFLYHKTTHRIRYEAARRAHPDAFDVLLWNPDGEATEFTIGNVIAEIDGVWWTPPVACGLLAGTLRAWLLAEGWVKERRLTRADIQSAARLWLANSVRGLVPVVLAEGAR</sequence>
<evidence type="ECO:0000313" key="7">
    <source>
        <dbReference type="Proteomes" id="UP000637695"/>
    </source>
</evidence>
<dbReference type="GO" id="GO:0008270">
    <property type="term" value="F:zinc ion binding"/>
    <property type="evidence" value="ECO:0007669"/>
    <property type="project" value="UniProtKB-KW"/>
</dbReference>
<dbReference type="InterPro" id="IPR005802">
    <property type="entry name" value="ADC_synth_comp_1"/>
</dbReference>
<feature type="compositionally biased region" description="Basic and acidic residues" evidence="4">
    <location>
        <begin position="256"/>
        <end position="266"/>
    </location>
</feature>